<dbReference type="AlphaFoldDB" id="U2DU39"/>
<feature type="domain" description="Metallo-beta-lactamase" evidence="1">
    <location>
        <begin position="11"/>
        <end position="182"/>
    </location>
</feature>
<dbReference type="EMBL" id="AWSV01000108">
    <property type="protein sequence ID" value="ERI85147.1"/>
    <property type="molecule type" value="Genomic_DNA"/>
</dbReference>
<dbReference type="HOGENOM" id="CLU_073253_2_0_10"/>
<proteinExistence type="predicted"/>
<protein>
    <submittedName>
        <fullName evidence="2">Metallo-beta-lactamase domain protein</fullName>
    </submittedName>
</protein>
<dbReference type="InterPro" id="IPR036866">
    <property type="entry name" value="RibonucZ/Hydroxyglut_hydro"/>
</dbReference>
<dbReference type="OrthoDB" id="9781189at2"/>
<dbReference type="InterPro" id="IPR052533">
    <property type="entry name" value="WalJ/YycJ-like"/>
</dbReference>
<dbReference type="InterPro" id="IPR001279">
    <property type="entry name" value="Metallo-B-lactamas"/>
</dbReference>
<dbReference type="PANTHER" id="PTHR47619:SF1">
    <property type="entry name" value="EXODEOXYRIBONUCLEASE WALJ"/>
    <property type="match status" value="1"/>
</dbReference>
<dbReference type="Proteomes" id="UP000016496">
    <property type="component" value="Unassembled WGS sequence"/>
</dbReference>
<reference evidence="2 3" key="1">
    <citation type="submission" date="2013-08" db="EMBL/GenBank/DDBJ databases">
        <authorList>
            <person name="Weinstock G."/>
            <person name="Sodergren E."/>
            <person name="Wylie T."/>
            <person name="Fulton L."/>
            <person name="Fulton R."/>
            <person name="Fronick C."/>
            <person name="O'Laughlin M."/>
            <person name="Godfrey J."/>
            <person name="Miner T."/>
            <person name="Herter B."/>
            <person name="Appelbaum E."/>
            <person name="Cordes M."/>
            <person name="Lek S."/>
            <person name="Wollam A."/>
            <person name="Pepin K.H."/>
            <person name="Palsikar V.B."/>
            <person name="Mitreva M."/>
            <person name="Wilson R.K."/>
        </authorList>
    </citation>
    <scope>NUCLEOTIDE SEQUENCE [LARGE SCALE GENOMIC DNA]</scope>
    <source>
        <strain evidence="2 3">F0041</strain>
    </source>
</reference>
<dbReference type="Pfam" id="PF12706">
    <property type="entry name" value="Lactamase_B_2"/>
    <property type="match status" value="1"/>
</dbReference>
<dbReference type="SMART" id="SM00849">
    <property type="entry name" value="Lactamase_B"/>
    <property type="match status" value="1"/>
</dbReference>
<dbReference type="RefSeq" id="WP_021645532.1">
    <property type="nucleotide sequence ID" value="NZ_KE993110.1"/>
</dbReference>
<comment type="caution">
    <text evidence="2">The sequence shown here is derived from an EMBL/GenBank/DDBJ whole genome shotgun (WGS) entry which is preliminary data.</text>
</comment>
<evidence type="ECO:0000313" key="3">
    <source>
        <dbReference type="Proteomes" id="UP000016496"/>
    </source>
</evidence>
<organism evidence="2 3">
    <name type="scientific">Bacteroides pyogenes F0041</name>
    <dbReference type="NCBI Taxonomy" id="1321819"/>
    <lineage>
        <taxon>Bacteria</taxon>
        <taxon>Pseudomonadati</taxon>
        <taxon>Bacteroidota</taxon>
        <taxon>Bacteroidia</taxon>
        <taxon>Bacteroidales</taxon>
        <taxon>Bacteroidaceae</taxon>
        <taxon>Bacteroides</taxon>
    </lineage>
</organism>
<sequence>MQLKILGSSSAGNGYLFDNGNEALLIECGMPYRSIQKSVDFDISRIRGCVISHEHGDHAKHVQKVLDARIPCYMSDGTAEALKIRSNALVRRTEEFKPYQLGGFTIQGFSVQHDAAEPFGYLIHHKEMGTVLFATDTYYLKYRFDGLSNILLECNYRLDILEENVEAGRIAKPQRDRTIRSHLSYETCKEILVANDLSKVNNIVLIHLSPGNSNASEFLKGIKELTGKNVHIADKGMIIEFDKSPF</sequence>
<dbReference type="PANTHER" id="PTHR47619">
    <property type="entry name" value="METALLO-HYDROLASE YYCJ-RELATED"/>
    <property type="match status" value="1"/>
</dbReference>
<name>U2DU39_9BACE</name>
<dbReference type="SUPFAM" id="SSF56281">
    <property type="entry name" value="Metallo-hydrolase/oxidoreductase"/>
    <property type="match status" value="1"/>
</dbReference>
<dbReference type="PATRIC" id="fig|1321819.3.peg.1874"/>
<accession>U2DU39</accession>
<evidence type="ECO:0000259" key="1">
    <source>
        <dbReference type="SMART" id="SM00849"/>
    </source>
</evidence>
<evidence type="ECO:0000313" key="2">
    <source>
        <dbReference type="EMBL" id="ERI85147.1"/>
    </source>
</evidence>
<gene>
    <name evidence="2" type="ORF">HMPREF1981_02034</name>
</gene>
<dbReference type="Gene3D" id="3.60.15.10">
    <property type="entry name" value="Ribonuclease Z/Hydroxyacylglutathione hydrolase-like"/>
    <property type="match status" value="1"/>
</dbReference>